<evidence type="ECO:0000313" key="2">
    <source>
        <dbReference type="Proteomes" id="UP000095287"/>
    </source>
</evidence>
<keyword evidence="2" id="KW-1185">Reference proteome</keyword>
<keyword evidence="1" id="KW-0732">Signal</keyword>
<evidence type="ECO:0000313" key="3">
    <source>
        <dbReference type="WBParaSite" id="L893_g26488.t1"/>
    </source>
</evidence>
<feature type="signal peptide" evidence="1">
    <location>
        <begin position="1"/>
        <end position="20"/>
    </location>
</feature>
<protein>
    <submittedName>
        <fullName evidence="3">ShKT domain-containing protein</fullName>
    </submittedName>
</protein>
<dbReference type="PANTHER" id="PTHR35017">
    <property type="entry name" value="PROTEIN CBG16223-RELATED"/>
    <property type="match status" value="1"/>
</dbReference>
<proteinExistence type="predicted"/>
<dbReference type="PANTHER" id="PTHR35017:SF2">
    <property type="entry name" value="SHKT DOMAIN-CONTAINING PROTEIN"/>
    <property type="match status" value="1"/>
</dbReference>
<dbReference type="AlphaFoldDB" id="A0A1I7ZIC0"/>
<dbReference type="WBParaSite" id="L893_g26488.t1">
    <property type="protein sequence ID" value="L893_g26488.t1"/>
    <property type="gene ID" value="L893_g26488"/>
</dbReference>
<reference evidence="3" key="1">
    <citation type="submission" date="2016-11" db="UniProtKB">
        <authorList>
            <consortium name="WormBaseParasite"/>
        </authorList>
    </citation>
    <scope>IDENTIFICATION</scope>
</reference>
<feature type="chain" id="PRO_5009313492" evidence="1">
    <location>
        <begin position="21"/>
        <end position="181"/>
    </location>
</feature>
<name>A0A1I7ZIC0_9BILA</name>
<dbReference type="Proteomes" id="UP000095287">
    <property type="component" value="Unplaced"/>
</dbReference>
<evidence type="ECO:0000256" key="1">
    <source>
        <dbReference type="SAM" id="SignalP"/>
    </source>
</evidence>
<accession>A0A1I7ZIC0</accession>
<sequence length="181" mass="20375">MELSGLVLSLLVALSSATEAQSLARILQSQNLTSEVFQSRFTSPPKMGPLARITNNYNVATLPCCRDRLGEIACQAIRKTNPAHFEKRCLGDHDFHMSCCKECRNYIENHKIHPENARSLFRAPQFCRDKRSLAFCRRFKTNGLGKFSCSDAEFAIRVCRQSCGYCNDALYALENLPASCQ</sequence>
<organism evidence="2 3">
    <name type="scientific">Steinernema glaseri</name>
    <dbReference type="NCBI Taxonomy" id="37863"/>
    <lineage>
        <taxon>Eukaryota</taxon>
        <taxon>Metazoa</taxon>
        <taxon>Ecdysozoa</taxon>
        <taxon>Nematoda</taxon>
        <taxon>Chromadorea</taxon>
        <taxon>Rhabditida</taxon>
        <taxon>Tylenchina</taxon>
        <taxon>Panagrolaimomorpha</taxon>
        <taxon>Strongyloidoidea</taxon>
        <taxon>Steinernematidae</taxon>
        <taxon>Steinernema</taxon>
    </lineage>
</organism>